<keyword evidence="13" id="KW-0865">Zymogen</keyword>
<keyword evidence="8 16" id="KW-0732">Signal</keyword>
<dbReference type="Pfam" id="PF00082">
    <property type="entry name" value="Peptidase_S8"/>
    <property type="match status" value="1"/>
</dbReference>
<feature type="active site" description="Charge relay system" evidence="15">
    <location>
        <position position="293"/>
    </location>
</feature>
<evidence type="ECO:0000256" key="10">
    <source>
        <dbReference type="ARBA" id="ARBA00022825"/>
    </source>
</evidence>
<evidence type="ECO:0000256" key="7">
    <source>
        <dbReference type="ARBA" id="ARBA00022723"/>
    </source>
</evidence>
<evidence type="ECO:0000256" key="15">
    <source>
        <dbReference type="PROSITE-ProRule" id="PRU01032"/>
    </source>
</evidence>
<comment type="function">
    <text evidence="2">Secreted tripeptidyl-peptidase which degrades proteins at acidic pHs and is involved in virulence.</text>
</comment>
<comment type="subcellular location">
    <subcellularLocation>
        <location evidence="3">Secreted</location>
        <location evidence="3">Extracellular space</location>
    </subcellularLocation>
</comment>
<dbReference type="GO" id="GO:0046872">
    <property type="term" value="F:metal ion binding"/>
    <property type="evidence" value="ECO:0007669"/>
    <property type="project" value="UniProtKB-UniRule"/>
</dbReference>
<evidence type="ECO:0000256" key="3">
    <source>
        <dbReference type="ARBA" id="ARBA00004239"/>
    </source>
</evidence>
<keyword evidence="7 15" id="KW-0479">Metal-binding</keyword>
<dbReference type="EC" id="3.4.14.10" evidence="4"/>
<dbReference type="InterPro" id="IPR030400">
    <property type="entry name" value="Sedolisin_dom"/>
</dbReference>
<comment type="catalytic activity">
    <reaction evidence="1">
        <text>Release of an N-terminal tripeptide from a polypeptide.</text>
        <dbReference type="EC" id="3.4.14.10"/>
    </reaction>
</comment>
<sequence length="604" mass="65590">MRLSIIPICCLAVVAYAAPFKRSGYAVKNAHPVPQKWQRVGKAPESHTIALRIALKQQSFDELESRLYEVSDPDSATYGEWLDTPEIHTLIAPHETTKDAVHAWLADNGIESFAASPAGDWLYIPMSVKEAERLLDTEYHVYKHVDNGNELVRTPEYSLPAHLHQHIDVVAPTTYFGDTEAMRTSLKFAEVYGKPGCGPESTPPWHGHGGVPGSQPTSVLSATLPPSPANVCNLVSMTAYLEESANISDFHIFLSQQRKDASPDYTFSVDSINGGINMQDPEPPQYYRVRDLEANLDSQTIGGFIYPTQFVVYSTGGSPPFVPDLNTPTDTNEPYLDWVQNLLAQDRSALPNVVSTSYGDDEQSVPNDYATRVCQEFAQLTGRGITLVFSSGDNGVGTNGTCVSNDGSNRATFLPAFPATCPFVTVVGGTRNFQPEIVAYDTRNGYVSGSGISNYFSRPKWQDAAVSAYQNEIGDLHSGLYNTTGRAYPDISAQGFHYVVVYAGVNILLDGTSCSAPTASSVLALVNDALIAAGKPTLGFINPWLYKFGHYAFNDILDGSTWGCDTSGFPAKKGWDLASGWGTPDFQKISQFAVWGPPVASISS</sequence>
<dbReference type="GO" id="GO:0005576">
    <property type="term" value="C:extracellular region"/>
    <property type="evidence" value="ECO:0007669"/>
    <property type="project" value="UniProtKB-SubCell"/>
</dbReference>
<proteinExistence type="predicted"/>
<keyword evidence="9 15" id="KW-0378">Hydrolase</keyword>
<dbReference type="InterPro" id="IPR050819">
    <property type="entry name" value="Tripeptidyl-peptidase_I"/>
</dbReference>
<dbReference type="PANTHER" id="PTHR14218:SF39">
    <property type="entry name" value="PEPTIDASE S53 DOMAIN-CONTAINING PROTEIN"/>
    <property type="match status" value="1"/>
</dbReference>
<dbReference type="Gene3D" id="3.40.50.200">
    <property type="entry name" value="Peptidase S8/S53 domain"/>
    <property type="match status" value="1"/>
</dbReference>
<evidence type="ECO:0000256" key="6">
    <source>
        <dbReference type="ARBA" id="ARBA00022670"/>
    </source>
</evidence>
<evidence type="ECO:0000256" key="1">
    <source>
        <dbReference type="ARBA" id="ARBA00001910"/>
    </source>
</evidence>
<organism evidence="18 19">
    <name type="scientific">Peltaster fructicola</name>
    <dbReference type="NCBI Taxonomy" id="286661"/>
    <lineage>
        <taxon>Eukaryota</taxon>
        <taxon>Fungi</taxon>
        <taxon>Dikarya</taxon>
        <taxon>Ascomycota</taxon>
        <taxon>Pezizomycotina</taxon>
        <taxon>Dothideomycetes</taxon>
        <taxon>Dothideomycetes incertae sedis</taxon>
        <taxon>Peltaster</taxon>
    </lineage>
</organism>
<evidence type="ECO:0000256" key="11">
    <source>
        <dbReference type="ARBA" id="ARBA00022837"/>
    </source>
</evidence>
<evidence type="ECO:0000259" key="17">
    <source>
        <dbReference type="PROSITE" id="PS51695"/>
    </source>
</evidence>
<dbReference type="Proteomes" id="UP000503462">
    <property type="component" value="Chromosome 3"/>
</dbReference>
<keyword evidence="10 15" id="KW-0720">Serine protease</keyword>
<dbReference type="EMBL" id="CP051141">
    <property type="protein sequence ID" value="QIW98818.1"/>
    <property type="molecule type" value="Genomic_DNA"/>
</dbReference>
<evidence type="ECO:0000256" key="5">
    <source>
        <dbReference type="ARBA" id="ARBA00022525"/>
    </source>
</evidence>
<keyword evidence="11 15" id="KW-0106">Calcium</keyword>
<evidence type="ECO:0000256" key="4">
    <source>
        <dbReference type="ARBA" id="ARBA00012462"/>
    </source>
</evidence>
<dbReference type="InterPro" id="IPR015366">
    <property type="entry name" value="S53_propep"/>
</dbReference>
<dbReference type="SUPFAM" id="SSF54897">
    <property type="entry name" value="Protease propeptides/inhibitors"/>
    <property type="match status" value="1"/>
</dbReference>
<keyword evidence="6 15" id="KW-0645">Protease</keyword>
<evidence type="ECO:0000256" key="8">
    <source>
        <dbReference type="ARBA" id="ARBA00022729"/>
    </source>
</evidence>
<dbReference type="GO" id="GO:0006508">
    <property type="term" value="P:proteolysis"/>
    <property type="evidence" value="ECO:0007669"/>
    <property type="project" value="UniProtKB-KW"/>
</dbReference>
<feature type="binding site" evidence="15">
    <location>
        <position position="574"/>
    </location>
    <ligand>
        <name>Ca(2+)</name>
        <dbReference type="ChEBI" id="CHEBI:29108"/>
    </ligand>
</feature>
<keyword evidence="19" id="KW-1185">Reference proteome</keyword>
<feature type="signal peptide" evidence="16">
    <location>
        <begin position="1"/>
        <end position="17"/>
    </location>
</feature>
<dbReference type="SUPFAM" id="SSF52743">
    <property type="entry name" value="Subtilisin-like"/>
    <property type="match status" value="1"/>
</dbReference>
<feature type="active site" description="Charge relay system" evidence="15">
    <location>
        <position position="297"/>
    </location>
</feature>
<name>A0A6H0XW27_9PEZI</name>
<feature type="binding site" evidence="15">
    <location>
        <position position="576"/>
    </location>
    <ligand>
        <name>Ca(2+)</name>
        <dbReference type="ChEBI" id="CHEBI:29108"/>
    </ligand>
</feature>
<dbReference type="InterPro" id="IPR000209">
    <property type="entry name" value="Peptidase_S8/S53_dom"/>
</dbReference>
<evidence type="ECO:0000313" key="18">
    <source>
        <dbReference type="EMBL" id="QIW98818.1"/>
    </source>
</evidence>
<dbReference type="AlphaFoldDB" id="A0A6H0XW27"/>
<evidence type="ECO:0000313" key="19">
    <source>
        <dbReference type="Proteomes" id="UP000503462"/>
    </source>
</evidence>
<keyword evidence="14" id="KW-0325">Glycoprotein</keyword>
<protein>
    <recommendedName>
        <fullName evidence="4">tripeptidyl-peptidase II</fullName>
        <ecNumber evidence="4">3.4.14.10</ecNumber>
    </recommendedName>
</protein>
<evidence type="ECO:0000256" key="12">
    <source>
        <dbReference type="ARBA" id="ARBA00023026"/>
    </source>
</evidence>
<dbReference type="OrthoDB" id="409122at2759"/>
<keyword evidence="5" id="KW-0964">Secreted</keyword>
<dbReference type="CDD" id="cd11377">
    <property type="entry name" value="Pro-peptidase_S53"/>
    <property type="match status" value="1"/>
</dbReference>
<feature type="binding site" evidence="15">
    <location>
        <position position="555"/>
    </location>
    <ligand>
        <name>Ca(2+)</name>
        <dbReference type="ChEBI" id="CHEBI:29108"/>
    </ligand>
</feature>
<feature type="chain" id="PRO_5026018183" description="tripeptidyl-peptidase II" evidence="16">
    <location>
        <begin position="18"/>
        <end position="604"/>
    </location>
</feature>
<dbReference type="SMART" id="SM00944">
    <property type="entry name" value="Pro-kuma_activ"/>
    <property type="match status" value="1"/>
</dbReference>
<feature type="binding site" evidence="15">
    <location>
        <position position="556"/>
    </location>
    <ligand>
        <name>Ca(2+)</name>
        <dbReference type="ChEBI" id="CHEBI:29108"/>
    </ligand>
</feature>
<dbReference type="GO" id="GO:0008240">
    <property type="term" value="F:tripeptidyl-peptidase activity"/>
    <property type="evidence" value="ECO:0007669"/>
    <property type="project" value="UniProtKB-EC"/>
</dbReference>
<dbReference type="PROSITE" id="PS51695">
    <property type="entry name" value="SEDOLISIN"/>
    <property type="match status" value="1"/>
</dbReference>
<feature type="domain" description="Peptidase S53" evidence="17">
    <location>
        <begin position="210"/>
        <end position="596"/>
    </location>
</feature>
<dbReference type="InterPro" id="IPR036852">
    <property type="entry name" value="Peptidase_S8/S53_dom_sf"/>
</dbReference>
<evidence type="ECO:0000256" key="16">
    <source>
        <dbReference type="SAM" id="SignalP"/>
    </source>
</evidence>
<dbReference type="Pfam" id="PF09286">
    <property type="entry name" value="Pro-kuma_activ"/>
    <property type="match status" value="1"/>
</dbReference>
<dbReference type="FunFam" id="3.40.50.200:FF:000015">
    <property type="entry name" value="Tripeptidyl peptidase A"/>
    <property type="match status" value="1"/>
</dbReference>
<dbReference type="PANTHER" id="PTHR14218">
    <property type="entry name" value="PROTEASE S8 TRIPEPTIDYL PEPTIDASE I CLN2"/>
    <property type="match status" value="1"/>
</dbReference>
<evidence type="ECO:0000256" key="2">
    <source>
        <dbReference type="ARBA" id="ARBA00002451"/>
    </source>
</evidence>
<feature type="active site" description="Charge relay system" evidence="15">
    <location>
        <position position="513"/>
    </location>
</feature>
<evidence type="ECO:0000256" key="9">
    <source>
        <dbReference type="ARBA" id="ARBA00022801"/>
    </source>
</evidence>
<dbReference type="CDD" id="cd04056">
    <property type="entry name" value="Peptidases_S53"/>
    <property type="match status" value="1"/>
</dbReference>
<accession>A0A6H0XW27</accession>
<gene>
    <name evidence="18" type="ORF">AMS68_004336</name>
</gene>
<dbReference type="GO" id="GO:0004252">
    <property type="term" value="F:serine-type endopeptidase activity"/>
    <property type="evidence" value="ECO:0007669"/>
    <property type="project" value="UniProtKB-UniRule"/>
</dbReference>
<keyword evidence="12" id="KW-0843">Virulence</keyword>
<comment type="cofactor">
    <cofactor evidence="15">
        <name>Ca(2+)</name>
        <dbReference type="ChEBI" id="CHEBI:29108"/>
    </cofactor>
    <text evidence="15">Binds 1 Ca(2+) ion per subunit.</text>
</comment>
<evidence type="ECO:0000256" key="13">
    <source>
        <dbReference type="ARBA" id="ARBA00023145"/>
    </source>
</evidence>
<evidence type="ECO:0000256" key="14">
    <source>
        <dbReference type="ARBA" id="ARBA00023180"/>
    </source>
</evidence>
<reference evidence="18 19" key="1">
    <citation type="journal article" date="2016" name="Sci. Rep.">
        <title>Peltaster fructicola genome reveals evolution from an invasive phytopathogen to an ectophytic parasite.</title>
        <authorList>
            <person name="Xu C."/>
            <person name="Chen H."/>
            <person name="Gleason M.L."/>
            <person name="Xu J.R."/>
            <person name="Liu H."/>
            <person name="Zhang R."/>
            <person name="Sun G."/>
        </authorList>
    </citation>
    <scope>NUCLEOTIDE SEQUENCE [LARGE SCALE GENOMIC DNA]</scope>
    <source>
        <strain evidence="18 19">LNHT1506</strain>
    </source>
</reference>